<name>A0A9J7KH61_BRAFL</name>
<keyword evidence="7" id="KW-1185">Reference proteome</keyword>
<evidence type="ECO:0000256" key="3">
    <source>
        <dbReference type="ARBA" id="ARBA00022737"/>
    </source>
</evidence>
<dbReference type="GeneID" id="118403962"/>
<feature type="signal peptide" evidence="5">
    <location>
        <begin position="1"/>
        <end position="19"/>
    </location>
</feature>
<dbReference type="Pfam" id="PF12799">
    <property type="entry name" value="LRR_4"/>
    <property type="match status" value="1"/>
</dbReference>
<gene>
    <name evidence="8" type="primary">LOC118403962</name>
</gene>
<dbReference type="Pfam" id="PF13855">
    <property type="entry name" value="LRR_8"/>
    <property type="match status" value="4"/>
</dbReference>
<dbReference type="SMART" id="SM00364">
    <property type="entry name" value="LRR_BAC"/>
    <property type="match status" value="8"/>
</dbReference>
<dbReference type="OrthoDB" id="1060944at2759"/>
<sequence>MYRMLIFLSLMSSLPVGHLTTHTCPIKCCCPNIRTAQCGTYLTVVPTGFPETLESLDLTGNRIAGLDNLSPQQLPELTEMNLGHNYLTLIPANSLSNFTALQVLKLKNNRLDSLTVQSFNGLSNLVTLVLHENRLTSLPAGMLTSLTSLSVLSVSKNELSTFRGALTSSGTESGLKTFILDHNKFSSLSSNMFQGLANVETLMLDHNEISDIASGAFSGLSNLANLSLSYNSIAELQNSPFRDLEKLKHLYLQNNDMTYIDSDVLRDVPNIETLYLQYNKLSSVPPLQGKITNLNIAHNNLQGWPQLALPSLQTLLLYANSIHNISKNDMRTLINLETLELQFTGLQYVEEDAFDQQVNLKRLILRNCALKSLPPRVFSSLTSLEELHLQNNRLVEILDDTLYGLSSLKELYVFGNAIGSISDLSHLSRLTILNLARNKLTQIPDSIRRLNKLELLNFDSNQITNVSPDVFYNLTSLQKVYMYDNPYHCDCALSDFVAWAAGKDVFIGELLCASPVLMRNRTLKSLSIDQLELVCNSGSNTPAIVGGIFGGIAIGFVASIAIKVMRRKSAKFRTKFVEMDSVKDEDAVSIVNDNHSDVAFQD</sequence>
<dbReference type="PROSITE" id="PS51450">
    <property type="entry name" value="LRR"/>
    <property type="match status" value="5"/>
</dbReference>
<dbReference type="InterPro" id="IPR001611">
    <property type="entry name" value="Leu-rich_rpt"/>
</dbReference>
<keyword evidence="1" id="KW-0433">Leucine-rich repeat</keyword>
<evidence type="ECO:0000256" key="4">
    <source>
        <dbReference type="SAM" id="Phobius"/>
    </source>
</evidence>
<dbReference type="InterPro" id="IPR025875">
    <property type="entry name" value="Leu-rich_rpt_4"/>
</dbReference>
<dbReference type="AlphaFoldDB" id="A0A9J7KH61"/>
<dbReference type="SMART" id="SM00369">
    <property type="entry name" value="LRR_TYP"/>
    <property type="match status" value="16"/>
</dbReference>
<keyword evidence="3" id="KW-0677">Repeat</keyword>
<dbReference type="OMA" id="NVRIMEL"/>
<dbReference type="InterPro" id="IPR000483">
    <property type="entry name" value="Cys-rich_flank_reg_C"/>
</dbReference>
<dbReference type="PANTHER" id="PTHR24366">
    <property type="entry name" value="IG(IMMUNOGLOBULIN) AND LRR(LEUCINE RICH REPEAT) DOMAINS"/>
    <property type="match status" value="1"/>
</dbReference>
<feature type="chain" id="PRO_5039914458" evidence="5">
    <location>
        <begin position="20"/>
        <end position="602"/>
    </location>
</feature>
<dbReference type="SUPFAM" id="SSF52058">
    <property type="entry name" value="L domain-like"/>
    <property type="match status" value="2"/>
</dbReference>
<evidence type="ECO:0000256" key="2">
    <source>
        <dbReference type="ARBA" id="ARBA00022729"/>
    </source>
</evidence>
<dbReference type="GO" id="GO:0038023">
    <property type="term" value="F:signaling receptor activity"/>
    <property type="evidence" value="ECO:0000318"/>
    <property type="project" value="GO_Central"/>
</dbReference>
<dbReference type="RefSeq" id="XP_035658753.1">
    <property type="nucleotide sequence ID" value="XM_035802860.1"/>
</dbReference>
<dbReference type="Gene3D" id="3.80.10.10">
    <property type="entry name" value="Ribonuclease Inhibitor"/>
    <property type="match status" value="3"/>
</dbReference>
<keyword evidence="4" id="KW-0812">Transmembrane</keyword>
<proteinExistence type="predicted"/>
<keyword evidence="2 5" id="KW-0732">Signal</keyword>
<dbReference type="SMART" id="SM00365">
    <property type="entry name" value="LRR_SD22"/>
    <property type="match status" value="10"/>
</dbReference>
<dbReference type="PANTHER" id="PTHR24366:SF161">
    <property type="entry name" value="TIR DOMAIN-CONTAINING PROTEIN"/>
    <property type="match status" value="1"/>
</dbReference>
<evidence type="ECO:0000256" key="1">
    <source>
        <dbReference type="ARBA" id="ARBA00022614"/>
    </source>
</evidence>
<reference evidence="8" key="2">
    <citation type="submission" date="2025-08" db="UniProtKB">
        <authorList>
            <consortium name="RefSeq"/>
        </authorList>
    </citation>
    <scope>IDENTIFICATION</scope>
    <source>
        <strain evidence="8">S238N-H82</strain>
        <tissue evidence="8">Testes</tissue>
    </source>
</reference>
<dbReference type="SMART" id="SM00082">
    <property type="entry name" value="LRRCT"/>
    <property type="match status" value="1"/>
</dbReference>
<evidence type="ECO:0000313" key="8">
    <source>
        <dbReference type="RefSeq" id="XP_035658753.1"/>
    </source>
</evidence>
<organism evidence="7 8">
    <name type="scientific">Branchiostoma floridae</name>
    <name type="common">Florida lancelet</name>
    <name type="synonym">Amphioxus</name>
    <dbReference type="NCBI Taxonomy" id="7739"/>
    <lineage>
        <taxon>Eukaryota</taxon>
        <taxon>Metazoa</taxon>
        <taxon>Chordata</taxon>
        <taxon>Cephalochordata</taxon>
        <taxon>Leptocardii</taxon>
        <taxon>Amphioxiformes</taxon>
        <taxon>Branchiostomatidae</taxon>
        <taxon>Branchiostoma</taxon>
    </lineage>
</organism>
<feature type="transmembrane region" description="Helical" evidence="4">
    <location>
        <begin position="543"/>
        <end position="565"/>
    </location>
</feature>
<evidence type="ECO:0000256" key="5">
    <source>
        <dbReference type="SAM" id="SignalP"/>
    </source>
</evidence>
<dbReference type="Proteomes" id="UP000001554">
    <property type="component" value="Chromosome 16"/>
</dbReference>
<evidence type="ECO:0000259" key="6">
    <source>
        <dbReference type="SMART" id="SM00082"/>
    </source>
</evidence>
<protein>
    <submittedName>
        <fullName evidence="8">Insulin-like growth factor-binding protein complex acid labile subunit</fullName>
    </submittedName>
</protein>
<reference evidence="7" key="1">
    <citation type="journal article" date="2020" name="Nat. Ecol. Evol.">
        <title>Deeply conserved synteny resolves early events in vertebrate evolution.</title>
        <authorList>
            <person name="Simakov O."/>
            <person name="Marletaz F."/>
            <person name="Yue J.X."/>
            <person name="O'Connell B."/>
            <person name="Jenkins J."/>
            <person name="Brandt A."/>
            <person name="Calef R."/>
            <person name="Tung C.H."/>
            <person name="Huang T.K."/>
            <person name="Schmutz J."/>
            <person name="Satoh N."/>
            <person name="Yu J.K."/>
            <person name="Putnam N.H."/>
            <person name="Green R.E."/>
            <person name="Rokhsar D.S."/>
        </authorList>
    </citation>
    <scope>NUCLEOTIDE SEQUENCE [LARGE SCALE GENOMIC DNA]</scope>
    <source>
        <strain evidence="7">S238N-H82</strain>
    </source>
</reference>
<dbReference type="GO" id="GO:0005886">
    <property type="term" value="C:plasma membrane"/>
    <property type="evidence" value="ECO:0000318"/>
    <property type="project" value="GO_Central"/>
</dbReference>
<dbReference type="InterPro" id="IPR003591">
    <property type="entry name" value="Leu-rich_rpt_typical-subtyp"/>
</dbReference>
<keyword evidence="4" id="KW-1133">Transmembrane helix</keyword>
<dbReference type="FunFam" id="3.80.10.10:FF:001164">
    <property type="entry name" value="GH01279p"/>
    <property type="match status" value="1"/>
</dbReference>
<accession>A0A9J7KH61</accession>
<keyword evidence="4" id="KW-0472">Membrane</keyword>
<feature type="domain" description="LRRCT" evidence="6">
    <location>
        <begin position="485"/>
        <end position="536"/>
    </location>
</feature>
<dbReference type="KEGG" id="bfo:118403962"/>
<evidence type="ECO:0000313" key="7">
    <source>
        <dbReference type="Proteomes" id="UP000001554"/>
    </source>
</evidence>
<dbReference type="InterPro" id="IPR032675">
    <property type="entry name" value="LRR_dom_sf"/>
</dbReference>